<keyword evidence="2" id="KW-0227">DNA damage</keyword>
<dbReference type="SUPFAM" id="SSF82771">
    <property type="entry name" value="GIY-YIG endonuclease"/>
    <property type="match status" value="1"/>
</dbReference>
<dbReference type="SMART" id="SM00465">
    <property type="entry name" value="GIYc"/>
    <property type="match status" value="1"/>
</dbReference>
<organism evidence="15 16">
    <name type="scientific">Cupriavidus agavae</name>
    <dbReference type="NCBI Taxonomy" id="1001822"/>
    <lineage>
        <taxon>Bacteria</taxon>
        <taxon>Pseudomonadati</taxon>
        <taxon>Pseudomonadota</taxon>
        <taxon>Betaproteobacteria</taxon>
        <taxon>Burkholderiales</taxon>
        <taxon>Burkholderiaceae</taxon>
        <taxon>Cupriavidus</taxon>
    </lineage>
</organism>
<dbReference type="InterPro" id="IPR036397">
    <property type="entry name" value="RNaseH_sf"/>
</dbReference>
<dbReference type="Gene3D" id="3.40.1440.10">
    <property type="entry name" value="GIY-YIG endonuclease"/>
    <property type="match status" value="1"/>
</dbReference>
<keyword evidence="5" id="KW-0267">Excision nuclease</keyword>
<dbReference type="GO" id="GO:0009380">
    <property type="term" value="C:excinuclease repair complex"/>
    <property type="evidence" value="ECO:0007669"/>
    <property type="project" value="TreeGrafter"/>
</dbReference>
<comment type="subunit">
    <text evidence="9">DNA polymerase III contains a core (composed of alpha, epsilon and theta chains) that associates with a tau subunit. This core dimerizes to form the POLIII' complex. PolIII' associates with the gamma complex (composed of gamma, delta, delta', psi and chi chains) and with the beta chain to form the complete DNA polymerase III complex.</text>
</comment>
<dbReference type="AlphaFoldDB" id="A0A4Q7RCQ0"/>
<dbReference type="InterPro" id="IPR000305">
    <property type="entry name" value="GIY-YIG_endonuc"/>
</dbReference>
<dbReference type="FunFam" id="3.30.420.10:FF:000045">
    <property type="entry name" value="3'-5' exonuclease DinG"/>
    <property type="match status" value="1"/>
</dbReference>
<evidence type="ECO:0000256" key="7">
    <source>
        <dbReference type="ARBA" id="ARBA00023236"/>
    </source>
</evidence>
<dbReference type="SMART" id="SM00479">
    <property type="entry name" value="EXOIII"/>
    <property type="match status" value="1"/>
</dbReference>
<evidence type="ECO:0000256" key="2">
    <source>
        <dbReference type="ARBA" id="ARBA00022763"/>
    </source>
</evidence>
<dbReference type="EMBL" id="SGXM01000010">
    <property type="protein sequence ID" value="RZT30901.1"/>
    <property type="molecule type" value="Genomic_DNA"/>
</dbReference>
<dbReference type="GO" id="GO:0003887">
    <property type="term" value="F:DNA-directed DNA polymerase activity"/>
    <property type="evidence" value="ECO:0007669"/>
    <property type="project" value="UniProtKB-EC"/>
</dbReference>
<sequence length="530" mass="58603">MTSDLTYLPERLASRLAGALDAHALAAALARPIVFVDLETTGADAQRDRITEIGVVEVGPDGIQEWDILLDPEAPIPPFIQNMTGISEAMVRGQPTFAAIAEALIERLQGKLFVAHNARFDYGFLKSEFRRAGLTFRADVLCTLRLSRSLFPSVERHGLDALIARFNLAPKGRHRALADAELLWQFWQKVHGLYSVDLVESAVKSLVKHASLPAGLAETSLDDVPDRPGVYMFYGDDEAPLYVGKSIHLRQRIRAHFSGDHASGKDMQMSRQVRRVDWRETGGEAGALLMEAQLVKALRPLYNQQLRHYDELFAWEMIPGMPAPRLRSDRQTDFSRHTALFGAFTSRAAARAWLGSLAHDHRLCQVTLLLEPAARRGNPCFARQLHRCEGACTGAEAGPAHGRRTLAAIGHLALQRWPFDGPVAWREAGTQVWHVVEDWCYLGMAATLDEAERLTAQPARFDIDTYQILKPHMATLAVEAVPLASARGFALTAPVPVPAPGRRDAEARPRVSVRRQPVDADLAPNLSLFG</sequence>
<dbReference type="GO" id="GO:0006260">
    <property type="term" value="P:DNA replication"/>
    <property type="evidence" value="ECO:0007669"/>
    <property type="project" value="InterPro"/>
</dbReference>
<dbReference type="OrthoDB" id="9803913at2"/>
<evidence type="ECO:0000259" key="14">
    <source>
        <dbReference type="PROSITE" id="PS50164"/>
    </source>
</evidence>
<dbReference type="EC" id="2.7.7.7" evidence="1"/>
<dbReference type="SUPFAM" id="SSF53098">
    <property type="entry name" value="Ribonuclease H-like"/>
    <property type="match status" value="1"/>
</dbReference>
<dbReference type="NCBIfam" id="TIGR00573">
    <property type="entry name" value="dnaq"/>
    <property type="match status" value="1"/>
</dbReference>
<evidence type="ECO:0000256" key="10">
    <source>
        <dbReference type="ARBA" id="ARBA00040756"/>
    </source>
</evidence>
<evidence type="ECO:0000256" key="12">
    <source>
        <dbReference type="ARBA" id="ARBA00042732"/>
    </source>
</evidence>
<feature type="domain" description="GIY-YIG" evidence="14">
    <location>
        <begin position="226"/>
        <end position="304"/>
    </location>
</feature>
<dbReference type="CDD" id="cd10434">
    <property type="entry name" value="GIY-YIG_UvrC_Cho"/>
    <property type="match status" value="1"/>
</dbReference>
<comment type="function">
    <text evidence="8">DNA polymerase III is a complex, multichain enzyme responsible for most of the replicative synthesis in bacteria. The epsilon subunit contain the editing function and is a proofreading 3'-5' exonuclease.</text>
</comment>
<evidence type="ECO:0000256" key="13">
    <source>
        <dbReference type="ARBA" id="ARBA00049244"/>
    </source>
</evidence>
<dbReference type="GO" id="GO:0009432">
    <property type="term" value="P:SOS response"/>
    <property type="evidence" value="ECO:0007669"/>
    <property type="project" value="UniProtKB-KW"/>
</dbReference>
<evidence type="ECO:0000256" key="8">
    <source>
        <dbReference type="ARBA" id="ARBA00025483"/>
    </source>
</evidence>
<name>A0A4Q7RCQ0_9BURK</name>
<dbReference type="Pfam" id="PF01541">
    <property type="entry name" value="GIY-YIG"/>
    <property type="match status" value="1"/>
</dbReference>
<evidence type="ECO:0000256" key="4">
    <source>
        <dbReference type="ARBA" id="ARBA00022801"/>
    </source>
</evidence>
<dbReference type="Pfam" id="PF00929">
    <property type="entry name" value="RNase_T"/>
    <property type="match status" value="1"/>
</dbReference>
<dbReference type="Proteomes" id="UP000291078">
    <property type="component" value="Unassembled WGS sequence"/>
</dbReference>
<evidence type="ECO:0000256" key="1">
    <source>
        <dbReference type="ARBA" id="ARBA00012417"/>
    </source>
</evidence>
<evidence type="ECO:0000256" key="9">
    <source>
        <dbReference type="ARBA" id="ARBA00026073"/>
    </source>
</evidence>
<dbReference type="InterPro" id="IPR047296">
    <property type="entry name" value="GIY-YIG_UvrC_Cho"/>
</dbReference>
<dbReference type="PROSITE" id="PS50164">
    <property type="entry name" value="GIY_YIG"/>
    <property type="match status" value="1"/>
</dbReference>
<dbReference type="InterPro" id="IPR050066">
    <property type="entry name" value="UvrABC_protein_C"/>
</dbReference>
<dbReference type="Gene3D" id="3.30.420.10">
    <property type="entry name" value="Ribonuclease H-like superfamily/Ribonuclease H"/>
    <property type="match status" value="1"/>
</dbReference>
<comment type="catalytic activity">
    <reaction evidence="13">
        <text>DNA(n) + a 2'-deoxyribonucleoside 5'-triphosphate = DNA(n+1) + diphosphate</text>
        <dbReference type="Rhea" id="RHEA:22508"/>
        <dbReference type="Rhea" id="RHEA-COMP:17339"/>
        <dbReference type="Rhea" id="RHEA-COMP:17340"/>
        <dbReference type="ChEBI" id="CHEBI:33019"/>
        <dbReference type="ChEBI" id="CHEBI:61560"/>
        <dbReference type="ChEBI" id="CHEBI:173112"/>
        <dbReference type="EC" id="2.7.7.7"/>
    </reaction>
</comment>
<keyword evidence="16" id="KW-1185">Reference proteome</keyword>
<evidence type="ECO:0000256" key="5">
    <source>
        <dbReference type="ARBA" id="ARBA00022881"/>
    </source>
</evidence>
<keyword evidence="7" id="KW-0742">SOS response</keyword>
<gene>
    <name evidence="15" type="ORF">EV147_4749</name>
</gene>
<dbReference type="InterPro" id="IPR006054">
    <property type="entry name" value="DnaQ"/>
</dbReference>
<comment type="caution">
    <text evidence="15">The sequence shown here is derived from an EMBL/GenBank/DDBJ whole genome shotgun (WGS) entry which is preliminary data.</text>
</comment>
<dbReference type="PANTHER" id="PTHR30562:SF10">
    <property type="entry name" value="EXCINUCLEASE CHO"/>
    <property type="match status" value="1"/>
</dbReference>
<evidence type="ECO:0000256" key="3">
    <source>
        <dbReference type="ARBA" id="ARBA00022769"/>
    </source>
</evidence>
<proteinExistence type="predicted"/>
<protein>
    <recommendedName>
        <fullName evidence="10">Excinuclease cho</fullName>
        <ecNumber evidence="1">2.7.7.7</ecNumber>
    </recommendedName>
    <alternativeName>
        <fullName evidence="12">Endonuclease cho</fullName>
    </alternativeName>
    <alternativeName>
        <fullName evidence="11">UvrC homolog protein</fullName>
    </alternativeName>
</protein>
<dbReference type="GO" id="GO:0003677">
    <property type="term" value="F:DNA binding"/>
    <property type="evidence" value="ECO:0007669"/>
    <property type="project" value="InterPro"/>
</dbReference>
<reference evidence="15 16" key="1">
    <citation type="journal article" date="2015" name="Stand. Genomic Sci.">
        <title>Genomic Encyclopedia of Bacterial and Archaeal Type Strains, Phase III: the genomes of soil and plant-associated and newly described type strains.</title>
        <authorList>
            <person name="Whitman W.B."/>
            <person name="Woyke T."/>
            <person name="Klenk H.P."/>
            <person name="Zhou Y."/>
            <person name="Lilburn T.G."/>
            <person name="Beck B.J."/>
            <person name="De Vos P."/>
            <person name="Vandamme P."/>
            <person name="Eisen J.A."/>
            <person name="Garrity G."/>
            <person name="Hugenholtz P."/>
            <person name="Kyrpides N.C."/>
        </authorList>
    </citation>
    <scope>NUCLEOTIDE SEQUENCE [LARGE SCALE GENOMIC DNA]</scope>
    <source>
        <strain evidence="15 16">ASC-9842</strain>
    </source>
</reference>
<dbReference type="GO" id="GO:0006289">
    <property type="term" value="P:nucleotide-excision repair"/>
    <property type="evidence" value="ECO:0007669"/>
    <property type="project" value="InterPro"/>
</dbReference>
<dbReference type="GO" id="GO:0004527">
    <property type="term" value="F:exonuclease activity"/>
    <property type="evidence" value="ECO:0007669"/>
    <property type="project" value="UniProtKB-ARBA"/>
</dbReference>
<dbReference type="RefSeq" id="WP_130393633.1">
    <property type="nucleotide sequence ID" value="NZ_SGXM01000010.1"/>
</dbReference>
<evidence type="ECO:0000313" key="15">
    <source>
        <dbReference type="EMBL" id="RZT30901.1"/>
    </source>
</evidence>
<evidence type="ECO:0000256" key="6">
    <source>
        <dbReference type="ARBA" id="ARBA00023204"/>
    </source>
</evidence>
<evidence type="ECO:0000313" key="16">
    <source>
        <dbReference type="Proteomes" id="UP000291078"/>
    </source>
</evidence>
<evidence type="ECO:0000256" key="11">
    <source>
        <dbReference type="ARBA" id="ARBA00042138"/>
    </source>
</evidence>
<dbReference type="InterPro" id="IPR035901">
    <property type="entry name" value="GIY-YIG_endonuc_sf"/>
</dbReference>
<keyword evidence="6" id="KW-0234">DNA repair</keyword>
<dbReference type="InterPro" id="IPR013520">
    <property type="entry name" value="Ribonucl_H"/>
</dbReference>
<dbReference type="InterPro" id="IPR012337">
    <property type="entry name" value="RNaseH-like_sf"/>
</dbReference>
<dbReference type="CDD" id="cd06127">
    <property type="entry name" value="DEDDh"/>
    <property type="match status" value="1"/>
</dbReference>
<keyword evidence="3" id="KW-0228">DNA excision</keyword>
<keyword evidence="4" id="KW-0378">Hydrolase</keyword>
<dbReference type="PANTHER" id="PTHR30562">
    <property type="entry name" value="UVRC/OXIDOREDUCTASE"/>
    <property type="match status" value="1"/>
</dbReference>
<accession>A0A4Q7RCQ0</accession>